<dbReference type="InterPro" id="IPR009839">
    <property type="entry name" value="SseB_N"/>
</dbReference>
<dbReference type="Pfam" id="PF07179">
    <property type="entry name" value="SseB"/>
    <property type="match status" value="1"/>
</dbReference>
<comment type="caution">
    <text evidence="2">The sequence shown here is derived from an EMBL/GenBank/DDBJ whole genome shotgun (WGS) entry which is preliminary data.</text>
</comment>
<dbReference type="RefSeq" id="WP_242711525.1">
    <property type="nucleotide sequence ID" value="NZ_JALDAX010000011.1"/>
</dbReference>
<organism evidence="2 3">
    <name type="scientific">Streptomyces spinosisporus</name>
    <dbReference type="NCBI Taxonomy" id="2927582"/>
    <lineage>
        <taxon>Bacteria</taxon>
        <taxon>Bacillati</taxon>
        <taxon>Actinomycetota</taxon>
        <taxon>Actinomycetes</taxon>
        <taxon>Kitasatosporales</taxon>
        <taxon>Streptomycetaceae</taxon>
        <taxon>Streptomyces</taxon>
    </lineage>
</organism>
<keyword evidence="3" id="KW-1185">Reference proteome</keyword>
<accession>A0ABS9XNU8</accession>
<protein>
    <submittedName>
        <fullName evidence="2">SseB family protein</fullName>
    </submittedName>
</protein>
<gene>
    <name evidence="2" type="ORF">MQN93_26475</name>
</gene>
<reference evidence="2" key="1">
    <citation type="submission" date="2022-03" db="EMBL/GenBank/DDBJ databases">
        <title>Streptomyces 7R015 and 7R016 isolated from Barleria lupulina in Thailand.</title>
        <authorList>
            <person name="Kanchanasin P."/>
            <person name="Phongsopitanun W."/>
            <person name="Tanasupawat S."/>
        </authorList>
    </citation>
    <scope>NUCLEOTIDE SEQUENCE</scope>
    <source>
        <strain evidence="2">7R016</strain>
    </source>
</reference>
<proteinExistence type="predicted"/>
<evidence type="ECO:0000313" key="3">
    <source>
        <dbReference type="Proteomes" id="UP001165270"/>
    </source>
</evidence>
<dbReference type="Proteomes" id="UP001165270">
    <property type="component" value="Unassembled WGS sequence"/>
</dbReference>
<evidence type="ECO:0000259" key="1">
    <source>
        <dbReference type="Pfam" id="PF07179"/>
    </source>
</evidence>
<evidence type="ECO:0000313" key="2">
    <source>
        <dbReference type="EMBL" id="MCI3243277.1"/>
    </source>
</evidence>
<sequence length="131" mass="13837">MTEYYPNGAASAVQMALRAVAAGDAHDAELDTLADSEVLVPTGSAADQSPETVSLPVYEQPDGTELVPVFTSQARMHQAFPKITEHRLIQLGALAHGWPSETLALVIDAGTPEELALTAQGVKDLLDRGTE</sequence>
<dbReference type="EMBL" id="JALDAX010000011">
    <property type="protein sequence ID" value="MCI3243277.1"/>
    <property type="molecule type" value="Genomic_DNA"/>
</dbReference>
<feature type="domain" description="SseB protein N-terminal" evidence="1">
    <location>
        <begin position="16"/>
        <end position="122"/>
    </location>
</feature>
<name>A0ABS9XNU8_9ACTN</name>